<dbReference type="RefSeq" id="WP_132297009.1">
    <property type="nucleotide sequence ID" value="NZ_SKBM01000046.1"/>
</dbReference>
<dbReference type="InterPro" id="IPR038162">
    <property type="entry name" value="SoxY_sf"/>
</dbReference>
<organism evidence="2 3">
    <name type="scientific">Roseicella aquatilis</name>
    <dbReference type="NCBI Taxonomy" id="2527868"/>
    <lineage>
        <taxon>Bacteria</taxon>
        <taxon>Pseudomonadati</taxon>
        <taxon>Pseudomonadota</taxon>
        <taxon>Alphaproteobacteria</taxon>
        <taxon>Acetobacterales</taxon>
        <taxon>Roseomonadaceae</taxon>
        <taxon>Roseicella</taxon>
    </lineage>
</organism>
<reference evidence="2 3" key="1">
    <citation type="submission" date="2019-03" db="EMBL/GenBank/DDBJ databases">
        <title>Paracraurococcus aquatilis NE82 genome sequence.</title>
        <authorList>
            <person name="Zhao Y."/>
            <person name="Du Z."/>
        </authorList>
    </citation>
    <scope>NUCLEOTIDE SEQUENCE [LARGE SCALE GENOMIC DNA]</scope>
    <source>
        <strain evidence="2 3">NE82</strain>
    </source>
</reference>
<dbReference type="PIRSF" id="PIRSF010312">
    <property type="entry name" value="Sulphur_oxidation_SoxY"/>
    <property type="match status" value="1"/>
</dbReference>
<keyword evidence="3" id="KW-1185">Reference proteome</keyword>
<gene>
    <name evidence="2" type="primary">soxY</name>
    <name evidence="2" type="ORF">EXY23_25880</name>
</gene>
<dbReference type="InterPro" id="IPR006311">
    <property type="entry name" value="TAT_signal"/>
</dbReference>
<evidence type="ECO:0000259" key="1">
    <source>
        <dbReference type="Pfam" id="PF13501"/>
    </source>
</evidence>
<name>A0A4R4D372_9PROT</name>
<accession>A0A4R4D372</accession>
<evidence type="ECO:0000313" key="3">
    <source>
        <dbReference type="Proteomes" id="UP000295023"/>
    </source>
</evidence>
<dbReference type="EMBL" id="SKBM01000046">
    <property type="protein sequence ID" value="TCZ52760.1"/>
    <property type="molecule type" value="Genomic_DNA"/>
</dbReference>
<evidence type="ECO:0000313" key="2">
    <source>
        <dbReference type="EMBL" id="TCZ52760.1"/>
    </source>
</evidence>
<dbReference type="OrthoDB" id="9804570at2"/>
<dbReference type="NCBIfam" id="TIGR04488">
    <property type="entry name" value="SoxY_true_GGCGG"/>
    <property type="match status" value="1"/>
</dbReference>
<dbReference type="PROSITE" id="PS51318">
    <property type="entry name" value="TAT"/>
    <property type="match status" value="1"/>
</dbReference>
<dbReference type="InterPro" id="IPR032711">
    <property type="entry name" value="SoxY"/>
</dbReference>
<protein>
    <submittedName>
        <fullName evidence="2">Thiosulfate oxidation carrier protein SoxY</fullName>
    </submittedName>
</protein>
<dbReference type="AlphaFoldDB" id="A0A4R4D372"/>
<dbReference type="Pfam" id="PF13501">
    <property type="entry name" value="SoxY"/>
    <property type="match status" value="1"/>
</dbReference>
<dbReference type="InterPro" id="IPR016568">
    <property type="entry name" value="Sulphur_oxidation_SoxY"/>
</dbReference>
<proteinExistence type="predicted"/>
<comment type="caution">
    <text evidence="2">The sequence shown here is derived from an EMBL/GenBank/DDBJ whole genome shotgun (WGS) entry which is preliminary data.</text>
</comment>
<sequence length="162" mass="16479">MPDRHANPDAPADPARRAVLQLLAAAGLIALGTGRAAAAVPGWPEEAFRKTSQADALAALYGKPLEMSDKVTLQVPEIAENGAVVPVSVGTTLPNVTSVTLLVPENPNTLAASFKFGPGVAPAVSCRLKMAKTSPVIAVVESDGRLFGVSKEVKVTLGGCGG</sequence>
<dbReference type="Gene3D" id="2.60.40.2470">
    <property type="entry name" value="SoxY domain"/>
    <property type="match status" value="1"/>
</dbReference>
<dbReference type="Proteomes" id="UP000295023">
    <property type="component" value="Unassembled WGS sequence"/>
</dbReference>
<feature type="domain" description="Ig-like SoxY" evidence="1">
    <location>
        <begin position="59"/>
        <end position="160"/>
    </location>
</feature>